<feature type="disulfide bond" evidence="5">
    <location>
        <begin position="64"/>
        <end position="72"/>
    </location>
</feature>
<comment type="similarity">
    <text evidence="1 6">Belongs to the Bowman-Birk serine protease inhibitor family.</text>
</comment>
<feature type="disulfide bond" evidence="5">
    <location>
        <begin position="55"/>
        <end position="62"/>
    </location>
</feature>
<dbReference type="AlphaFoldDB" id="A0AAN9SEN5"/>
<feature type="chain" id="PRO_5042965084" description="Bowman-Birk serine protease inhibitors family domain-containing protein" evidence="7">
    <location>
        <begin position="27"/>
        <end position="85"/>
    </location>
</feature>
<keyword evidence="3 6" id="KW-0722">Serine protease inhibitor</keyword>
<dbReference type="Gene3D" id="2.10.69.10">
    <property type="entry name" value="Cysteine Protease (Bromelain) Inhibitor, subunit H"/>
    <property type="match status" value="1"/>
</dbReference>
<dbReference type="Proteomes" id="UP001386955">
    <property type="component" value="Unassembled WGS sequence"/>
</dbReference>
<evidence type="ECO:0000256" key="2">
    <source>
        <dbReference type="ARBA" id="ARBA00022690"/>
    </source>
</evidence>
<feature type="disulfide bond" evidence="5">
    <location>
        <begin position="36"/>
        <end position="81"/>
    </location>
</feature>
<sequence>MELKEKVLVKVVSLVLLLGFIASIDAGLFTPCCKICYCTETDPPRCTCLDVNEQCHRACINCVCSASYPPKCRCMDVTTECYEPC</sequence>
<evidence type="ECO:0000259" key="8">
    <source>
        <dbReference type="SMART" id="SM00269"/>
    </source>
</evidence>
<comment type="caution">
    <text evidence="9">The sequence shown here is derived from an EMBL/GenBank/DDBJ whole genome shotgun (WGS) entry which is preliminary data.</text>
</comment>
<organism evidence="9 10">
    <name type="scientific">Psophocarpus tetragonolobus</name>
    <name type="common">Winged bean</name>
    <name type="synonym">Dolichos tetragonolobus</name>
    <dbReference type="NCBI Taxonomy" id="3891"/>
    <lineage>
        <taxon>Eukaryota</taxon>
        <taxon>Viridiplantae</taxon>
        <taxon>Streptophyta</taxon>
        <taxon>Embryophyta</taxon>
        <taxon>Tracheophyta</taxon>
        <taxon>Spermatophyta</taxon>
        <taxon>Magnoliopsida</taxon>
        <taxon>eudicotyledons</taxon>
        <taxon>Gunneridae</taxon>
        <taxon>Pentapetalae</taxon>
        <taxon>rosids</taxon>
        <taxon>fabids</taxon>
        <taxon>Fabales</taxon>
        <taxon>Fabaceae</taxon>
        <taxon>Papilionoideae</taxon>
        <taxon>50 kb inversion clade</taxon>
        <taxon>NPAAA clade</taxon>
        <taxon>indigoferoid/millettioid clade</taxon>
        <taxon>Phaseoleae</taxon>
        <taxon>Psophocarpus</taxon>
    </lineage>
</organism>
<protein>
    <recommendedName>
        <fullName evidence="8">Bowman-Birk serine protease inhibitors family domain-containing protein</fullName>
    </recommendedName>
</protein>
<gene>
    <name evidence="9" type="ORF">VNO78_15777</name>
</gene>
<evidence type="ECO:0000313" key="9">
    <source>
        <dbReference type="EMBL" id="KAK7395229.1"/>
    </source>
</evidence>
<reference evidence="9 10" key="1">
    <citation type="submission" date="2024-01" db="EMBL/GenBank/DDBJ databases">
        <title>The genomes of 5 underutilized Papilionoideae crops provide insights into root nodulation and disease resistanc.</title>
        <authorList>
            <person name="Jiang F."/>
        </authorList>
    </citation>
    <scope>NUCLEOTIDE SEQUENCE [LARGE SCALE GENOMIC DNA]</scope>
    <source>
        <strain evidence="9">DUOXIRENSHENG_FW03</strain>
        <tissue evidence="9">Leaves</tissue>
    </source>
</reference>
<keyword evidence="10" id="KW-1185">Reference proteome</keyword>
<accession>A0AAN9SEN5</accession>
<dbReference type="InterPro" id="IPR000877">
    <property type="entry name" value="Prot_inh_BBI"/>
</dbReference>
<dbReference type="GO" id="GO:0005576">
    <property type="term" value="C:extracellular region"/>
    <property type="evidence" value="ECO:0007669"/>
    <property type="project" value="InterPro"/>
</dbReference>
<dbReference type="CDD" id="cd00023">
    <property type="entry name" value="BBI"/>
    <property type="match status" value="1"/>
</dbReference>
<dbReference type="EMBL" id="JAYMYS010000004">
    <property type="protein sequence ID" value="KAK7395229.1"/>
    <property type="molecule type" value="Genomic_DNA"/>
</dbReference>
<evidence type="ECO:0000256" key="3">
    <source>
        <dbReference type="ARBA" id="ARBA00022900"/>
    </source>
</evidence>
<dbReference type="SMART" id="SM00269">
    <property type="entry name" value="BowB"/>
    <property type="match status" value="1"/>
</dbReference>
<proteinExistence type="inferred from homology"/>
<feature type="disulfide bond" evidence="5">
    <location>
        <begin position="32"/>
        <end position="85"/>
    </location>
</feature>
<keyword evidence="2 6" id="KW-0646">Protease inhibitor</keyword>
<evidence type="ECO:0000256" key="7">
    <source>
        <dbReference type="SAM" id="SignalP"/>
    </source>
</evidence>
<evidence type="ECO:0000256" key="6">
    <source>
        <dbReference type="RuleBase" id="RU003856"/>
    </source>
</evidence>
<dbReference type="SUPFAM" id="SSF57247">
    <property type="entry name" value="Bowman-Birk inhibitor, BBI"/>
    <property type="match status" value="1"/>
</dbReference>
<dbReference type="Pfam" id="PF00228">
    <property type="entry name" value="Bowman-Birk_leg"/>
    <property type="match status" value="2"/>
</dbReference>
<keyword evidence="7" id="KW-0732">Signal</keyword>
<feature type="disulfide bond" evidence="5">
    <location>
        <begin position="33"/>
        <end position="48"/>
    </location>
</feature>
<keyword evidence="4 5" id="KW-1015">Disulfide bond</keyword>
<feature type="disulfide bond" evidence="5">
    <location>
        <begin position="38"/>
        <end position="46"/>
    </location>
</feature>
<feature type="signal peptide" evidence="7">
    <location>
        <begin position="1"/>
        <end position="26"/>
    </location>
</feature>
<evidence type="ECO:0000256" key="4">
    <source>
        <dbReference type="ARBA" id="ARBA00023157"/>
    </source>
</evidence>
<dbReference type="GO" id="GO:0004867">
    <property type="term" value="F:serine-type endopeptidase inhibitor activity"/>
    <property type="evidence" value="ECO:0007669"/>
    <property type="project" value="UniProtKB-KW"/>
</dbReference>
<feature type="domain" description="Bowman-Birk serine protease inhibitors family" evidence="8">
    <location>
        <begin position="32"/>
        <end position="85"/>
    </location>
</feature>
<evidence type="ECO:0000313" key="10">
    <source>
        <dbReference type="Proteomes" id="UP001386955"/>
    </source>
</evidence>
<name>A0AAN9SEN5_PSOTE</name>
<dbReference type="InterPro" id="IPR035995">
    <property type="entry name" value="Bowman-Birk_prot_inh"/>
</dbReference>
<feature type="disulfide bond" evidence="5">
    <location>
        <begin position="59"/>
        <end position="74"/>
    </location>
</feature>
<evidence type="ECO:0000256" key="1">
    <source>
        <dbReference type="ARBA" id="ARBA00008506"/>
    </source>
</evidence>
<evidence type="ECO:0000256" key="5">
    <source>
        <dbReference type="PIRSR" id="PIRSR600877-51"/>
    </source>
</evidence>